<sequence>MKKILLPLTLISAFSAPVLAIDNGTALDWSKNDDLVEMDCSGTILAGKWVLTAQHCKNKAAQGVNTVQGLARVESVINYTATDYALDIGLWKLAAQVDTLKTTFLSPRHVAVDERLRITGFGSGNGLAYAEQLTTPSTEGRPEWFILKMDGKGTTAAGDSGAPYSDSEGFIVGVHAWGGIDQETGINASGSRLEYAKDWILETINGWHYPTLANTPTSGGSV</sequence>
<dbReference type="Pfam" id="PF00089">
    <property type="entry name" value="Trypsin"/>
    <property type="match status" value="1"/>
</dbReference>
<feature type="non-terminal residue" evidence="3">
    <location>
        <position position="222"/>
    </location>
</feature>
<keyword evidence="1" id="KW-0732">Signal</keyword>
<dbReference type="EMBL" id="JAOTLW010000047">
    <property type="protein sequence ID" value="MDI5834343.1"/>
    <property type="molecule type" value="Genomic_DNA"/>
</dbReference>
<evidence type="ECO:0000313" key="4">
    <source>
        <dbReference type="Proteomes" id="UP001159075"/>
    </source>
</evidence>
<feature type="signal peptide" evidence="1">
    <location>
        <begin position="1"/>
        <end position="20"/>
    </location>
</feature>
<dbReference type="InterPro" id="IPR009003">
    <property type="entry name" value="Peptidase_S1_PA"/>
</dbReference>
<accession>A0ABT6UIR0</accession>
<dbReference type="SUPFAM" id="SSF50494">
    <property type="entry name" value="Trypsin-like serine proteases"/>
    <property type="match status" value="1"/>
</dbReference>
<reference evidence="3 4" key="1">
    <citation type="submission" date="2022-09" db="EMBL/GenBank/DDBJ databases">
        <title>The outer-membrane cytochrome OmcA is essential for infection of Shewanella oneidensis by a zebrafish-associated bacteriophage.</title>
        <authorList>
            <person name="Grenfell A.W."/>
            <person name="Intile P."/>
            <person name="Mcfarlane J."/>
            <person name="Leung D."/>
            <person name="Abdalla K."/>
            <person name="Wold M."/>
            <person name="Kees E."/>
            <person name="Gralnick J."/>
        </authorList>
    </citation>
    <scope>NUCLEOTIDE SEQUENCE [LARGE SCALE GENOMIC DNA]</scope>
    <source>
        <strain evidence="3 4">NF-5</strain>
    </source>
</reference>
<name>A0ABT6UIR0_9GAMM</name>
<comment type="caution">
    <text evidence="3">The sequence shown here is derived from an EMBL/GenBank/DDBJ whole genome shotgun (WGS) entry which is preliminary data.</text>
</comment>
<dbReference type="Proteomes" id="UP001159075">
    <property type="component" value="Unassembled WGS sequence"/>
</dbReference>
<dbReference type="InterPro" id="IPR043504">
    <property type="entry name" value="Peptidase_S1_PA_chymotrypsin"/>
</dbReference>
<dbReference type="PRINTS" id="PR00722">
    <property type="entry name" value="CHYMOTRYPSIN"/>
</dbReference>
<evidence type="ECO:0000313" key="3">
    <source>
        <dbReference type="EMBL" id="MDI5834343.1"/>
    </source>
</evidence>
<dbReference type="PROSITE" id="PS50240">
    <property type="entry name" value="TRYPSIN_DOM"/>
    <property type="match status" value="1"/>
</dbReference>
<dbReference type="InterPro" id="IPR001314">
    <property type="entry name" value="Peptidase_S1A"/>
</dbReference>
<dbReference type="Gene3D" id="2.40.10.10">
    <property type="entry name" value="Trypsin-like serine proteases"/>
    <property type="match status" value="1"/>
</dbReference>
<feature type="domain" description="Peptidase S1" evidence="2">
    <location>
        <begin position="21"/>
        <end position="205"/>
    </location>
</feature>
<protein>
    <submittedName>
        <fullName evidence="3">S1 family peptidase</fullName>
    </submittedName>
</protein>
<evidence type="ECO:0000259" key="2">
    <source>
        <dbReference type="PROSITE" id="PS50240"/>
    </source>
</evidence>
<dbReference type="InterPro" id="IPR001254">
    <property type="entry name" value="Trypsin_dom"/>
</dbReference>
<feature type="chain" id="PRO_5045369160" evidence="1">
    <location>
        <begin position="21"/>
        <end position="222"/>
    </location>
</feature>
<evidence type="ECO:0000256" key="1">
    <source>
        <dbReference type="SAM" id="SignalP"/>
    </source>
</evidence>
<organism evidence="3 4">
    <name type="scientific">Shewanella xiamenensis</name>
    <dbReference type="NCBI Taxonomy" id="332186"/>
    <lineage>
        <taxon>Bacteria</taxon>
        <taxon>Pseudomonadati</taxon>
        <taxon>Pseudomonadota</taxon>
        <taxon>Gammaproteobacteria</taxon>
        <taxon>Alteromonadales</taxon>
        <taxon>Shewanellaceae</taxon>
        <taxon>Shewanella</taxon>
    </lineage>
</organism>
<keyword evidence="4" id="KW-1185">Reference proteome</keyword>
<dbReference type="RefSeq" id="WP_282680080.1">
    <property type="nucleotide sequence ID" value="NZ_JAOTLW010000047.1"/>
</dbReference>
<proteinExistence type="predicted"/>
<gene>
    <name evidence="3" type="ORF">ODY93_22455</name>
</gene>